<dbReference type="InterPro" id="IPR001128">
    <property type="entry name" value="Cyt_P450"/>
</dbReference>
<dbReference type="AlphaFoldDB" id="D8PS56"/>
<dbReference type="EMBL" id="GL377302">
    <property type="protein sequence ID" value="EFJ03215.1"/>
    <property type="molecule type" value="Genomic_DNA"/>
</dbReference>
<evidence type="ECO:0000313" key="10">
    <source>
        <dbReference type="Proteomes" id="UP000007431"/>
    </source>
</evidence>
<dbReference type="GO" id="GO:0004721">
    <property type="term" value="F:phosphoprotein phosphatase activity"/>
    <property type="evidence" value="ECO:0007669"/>
    <property type="project" value="InterPro"/>
</dbReference>
<dbReference type="InterPro" id="IPR050121">
    <property type="entry name" value="Cytochrome_P450_monoxygenase"/>
</dbReference>
<dbReference type="PANTHER" id="PTHR24305">
    <property type="entry name" value="CYTOCHROME P450"/>
    <property type="match status" value="1"/>
</dbReference>
<dbReference type="GO" id="GO:0004497">
    <property type="term" value="F:monooxygenase activity"/>
    <property type="evidence" value="ECO:0007669"/>
    <property type="project" value="InterPro"/>
</dbReference>
<evidence type="ECO:0000259" key="8">
    <source>
        <dbReference type="PROSITE" id="PS50056"/>
    </source>
</evidence>
<dbReference type="VEuPathDB" id="FungiDB:SCHCODRAFT_02730777"/>
<dbReference type="GO" id="GO:0020037">
    <property type="term" value="F:heme binding"/>
    <property type="evidence" value="ECO:0007669"/>
    <property type="project" value="InterPro"/>
</dbReference>
<dbReference type="InterPro" id="IPR002403">
    <property type="entry name" value="Cyt_P450_E_grp-IV"/>
</dbReference>
<keyword evidence="10" id="KW-1185">Reference proteome</keyword>
<dbReference type="GO" id="GO:0005506">
    <property type="term" value="F:iron ion binding"/>
    <property type="evidence" value="ECO:0007669"/>
    <property type="project" value="InterPro"/>
</dbReference>
<proteinExistence type="inferred from homology"/>
<keyword evidence="7" id="KW-0349">Heme</keyword>
<evidence type="ECO:0000256" key="7">
    <source>
        <dbReference type="PIRSR" id="PIRSR602403-1"/>
    </source>
</evidence>
<dbReference type="Gene3D" id="3.90.190.10">
    <property type="entry name" value="Protein tyrosine phosphatase superfamily"/>
    <property type="match status" value="1"/>
</dbReference>
<dbReference type="Pfam" id="PF00067">
    <property type="entry name" value="p450"/>
    <property type="match status" value="1"/>
</dbReference>
<evidence type="ECO:0000256" key="1">
    <source>
        <dbReference type="ARBA" id="ARBA00001971"/>
    </source>
</evidence>
<name>D8PS56_SCHCM</name>
<dbReference type="InterPro" id="IPR029021">
    <property type="entry name" value="Prot-tyrosine_phosphatase-like"/>
</dbReference>
<feature type="domain" description="Tyrosine specific protein phosphatases" evidence="8">
    <location>
        <begin position="177"/>
        <end position="250"/>
    </location>
</feature>
<evidence type="ECO:0000256" key="6">
    <source>
        <dbReference type="ARBA" id="ARBA00023004"/>
    </source>
</evidence>
<dbReference type="SUPFAM" id="SSF48264">
    <property type="entry name" value="Cytochrome P450"/>
    <property type="match status" value="1"/>
</dbReference>
<comment type="similarity">
    <text evidence="3">Belongs to the cytochrome P450 family.</text>
</comment>
<dbReference type="SUPFAM" id="SSF52799">
    <property type="entry name" value="(Phosphotyrosine protein) phosphatases II"/>
    <property type="match status" value="1"/>
</dbReference>
<dbReference type="InterPro" id="IPR016130">
    <property type="entry name" value="Tyr_Pase_AS"/>
</dbReference>
<protein>
    <recommendedName>
        <fullName evidence="8">Tyrosine specific protein phosphatases domain-containing protein</fullName>
    </recommendedName>
</protein>
<gene>
    <name evidence="9" type="ORF">SCHCODRAFT_255130</name>
</gene>
<dbReference type="Gene3D" id="1.10.630.10">
    <property type="entry name" value="Cytochrome P450"/>
    <property type="match status" value="1"/>
</dbReference>
<dbReference type="InterPro" id="IPR000387">
    <property type="entry name" value="Tyr_Pase_dom"/>
</dbReference>
<dbReference type="PANTHER" id="PTHR24305:SF157">
    <property type="entry name" value="N-ACETYLTRYPTOPHAN 6-HYDROXYLASE IVOC-RELATED"/>
    <property type="match status" value="1"/>
</dbReference>
<dbReference type="PRINTS" id="PR00465">
    <property type="entry name" value="EP450IV"/>
</dbReference>
<dbReference type="STRING" id="578458.D8PS56"/>
<feature type="binding site" description="axial binding residue" evidence="7">
    <location>
        <position position="766"/>
    </location>
    <ligand>
        <name>heme</name>
        <dbReference type="ChEBI" id="CHEBI:30413"/>
    </ligand>
    <ligandPart>
        <name>Fe</name>
        <dbReference type="ChEBI" id="CHEBI:18248"/>
    </ligandPart>
</feature>
<dbReference type="InParanoid" id="D8PS56"/>
<evidence type="ECO:0000256" key="2">
    <source>
        <dbReference type="ARBA" id="ARBA00005179"/>
    </source>
</evidence>
<dbReference type="Pfam" id="PF13350">
    <property type="entry name" value="Y_phosphatase3"/>
    <property type="match status" value="1"/>
</dbReference>
<dbReference type="InterPro" id="IPR036396">
    <property type="entry name" value="Cyt_P450_sf"/>
</dbReference>
<dbReference type="PROSITE" id="PS50056">
    <property type="entry name" value="TYR_PHOSPHATASE_2"/>
    <property type="match status" value="1"/>
</dbReference>
<keyword evidence="4 7" id="KW-0479">Metal-binding</keyword>
<accession>D8PS56</accession>
<dbReference type="CDD" id="cd11062">
    <property type="entry name" value="CYP58-like"/>
    <property type="match status" value="1"/>
</dbReference>
<comment type="cofactor">
    <cofactor evidence="1 7">
        <name>heme</name>
        <dbReference type="ChEBI" id="CHEBI:30413"/>
    </cofactor>
</comment>
<evidence type="ECO:0000313" key="9">
    <source>
        <dbReference type="EMBL" id="EFJ03215.1"/>
    </source>
</evidence>
<evidence type="ECO:0000256" key="5">
    <source>
        <dbReference type="ARBA" id="ARBA00023002"/>
    </source>
</evidence>
<dbReference type="InterPro" id="IPR026893">
    <property type="entry name" value="Tyr/Ser_Pase_IphP-type"/>
</dbReference>
<dbReference type="HOGENOM" id="CLU_343926_0_0_1"/>
<dbReference type="eggNOG" id="KOG0158">
    <property type="taxonomic scope" value="Eukaryota"/>
</dbReference>
<sequence>MADSALINAVPRSPFETLLNFRDVGETVNILHGSPILRPGVLFRSAQPSTASDEELAVLTNKYKLKSVLDLRTQSELDVAARARQNAHITADFSSLNSTTSSPSPTGSINVPNTSTYYASLTGRAFQLMLLWRLSWRSMGRLIYNMSTGNRLAGMAIIGSEAMAPRGLLGLATDTLTSSSAEVRSMFTLLADPATYPILVHCTHGKDRTGITIILLLLLCEVDLNIIRADYMATERELEPAMDKRLNELHALALPDEFLGCPPGFVGGVAAWLQEQHGGIEGYLQNIGVNSDTMTRRSNEVVKVVTLQLQLTPLGPEIRGNLSGLIPIRQSGALDRSAISPCSEVGIHRRYFHPLSRVPGPLMAALTDYYVMYYEVVKDGSLVDQLEKLHAIYGPAVRIGPNSVHFSNPDVYDKIYTRGTAFVKDIALYRGFPEETTFGSADPVFAKARRDAISPLFSRRAVSKLEPFVREKVDKMTEKLVQHDERRPVDLFRAFRAVSLEVIFSYCFGEPCNALDASNFDDPLLADLASFARMNMVFKAFPALVPLVQAILTKILKPFGRRVAGRSLLTDKLLAQIDLLLESPALLEDAPHETVYHHLISTDSGEASVETPSRQSLLGEAINLLLAGNHTVAAACAVGCYHILSNKDILHKLVVELKNAIPQPSSLIEFDVVEKLPYLTAVIKESLRLSHGVVSPMLRKVNTDGMVLDGIAVPPGTTVAIGNTFVHLNPDIFPNPHTFDPERWLQGDSAILENYLVPFSKGQRNCVGMNLAWCELYLIFASVFRRVDLELHDSSPEDMKFKAHFVGTFRGNPVRAFTKPMTA</sequence>
<dbReference type="GO" id="GO:0016705">
    <property type="term" value="F:oxidoreductase activity, acting on paired donors, with incorporation or reduction of molecular oxygen"/>
    <property type="evidence" value="ECO:0007669"/>
    <property type="project" value="InterPro"/>
</dbReference>
<evidence type="ECO:0000256" key="4">
    <source>
        <dbReference type="ARBA" id="ARBA00022723"/>
    </source>
</evidence>
<dbReference type="InterPro" id="IPR017972">
    <property type="entry name" value="Cyt_P450_CS"/>
</dbReference>
<dbReference type="PROSITE" id="PS00086">
    <property type="entry name" value="CYTOCHROME_P450"/>
    <property type="match status" value="1"/>
</dbReference>
<dbReference type="Proteomes" id="UP000007431">
    <property type="component" value="Unassembled WGS sequence"/>
</dbReference>
<evidence type="ECO:0000256" key="3">
    <source>
        <dbReference type="ARBA" id="ARBA00010617"/>
    </source>
</evidence>
<keyword evidence="6 7" id="KW-0408">Iron</keyword>
<keyword evidence="5" id="KW-0560">Oxidoreductase</keyword>
<dbReference type="PRINTS" id="PR00385">
    <property type="entry name" value="P450"/>
</dbReference>
<reference evidence="9 10" key="1">
    <citation type="journal article" date="2010" name="Nat. Biotechnol.">
        <title>Genome sequence of the model mushroom Schizophyllum commune.</title>
        <authorList>
            <person name="Ohm R.A."/>
            <person name="de Jong J.F."/>
            <person name="Lugones L.G."/>
            <person name="Aerts A."/>
            <person name="Kothe E."/>
            <person name="Stajich J.E."/>
            <person name="de Vries R.P."/>
            <person name="Record E."/>
            <person name="Levasseur A."/>
            <person name="Baker S.E."/>
            <person name="Bartholomew K.A."/>
            <person name="Coutinho P.M."/>
            <person name="Erdmann S."/>
            <person name="Fowler T.J."/>
            <person name="Gathman A.C."/>
            <person name="Lombard V."/>
            <person name="Henrissat B."/>
            <person name="Knabe N."/>
            <person name="Kuees U."/>
            <person name="Lilly W.W."/>
            <person name="Lindquist E."/>
            <person name="Lucas S."/>
            <person name="Magnuson J.K."/>
            <person name="Piumi F."/>
            <person name="Raudaskoski M."/>
            <person name="Salamov A."/>
            <person name="Schmutz J."/>
            <person name="Schwarze F.W.M.R."/>
            <person name="vanKuyk P.A."/>
            <person name="Horton J.S."/>
            <person name="Grigoriev I.V."/>
            <person name="Woesten H.A.B."/>
        </authorList>
    </citation>
    <scope>NUCLEOTIDE SEQUENCE [LARGE SCALE GENOMIC DNA]</scope>
    <source>
        <strain evidence="10">H4-8 / FGSC 9210</strain>
    </source>
</reference>
<organism evidence="10">
    <name type="scientific">Schizophyllum commune (strain H4-8 / FGSC 9210)</name>
    <name type="common">Split gill fungus</name>
    <dbReference type="NCBI Taxonomy" id="578458"/>
    <lineage>
        <taxon>Eukaryota</taxon>
        <taxon>Fungi</taxon>
        <taxon>Dikarya</taxon>
        <taxon>Basidiomycota</taxon>
        <taxon>Agaricomycotina</taxon>
        <taxon>Agaricomycetes</taxon>
        <taxon>Agaricomycetidae</taxon>
        <taxon>Agaricales</taxon>
        <taxon>Schizophyllaceae</taxon>
        <taxon>Schizophyllum</taxon>
    </lineage>
</organism>
<dbReference type="PROSITE" id="PS00383">
    <property type="entry name" value="TYR_PHOSPHATASE_1"/>
    <property type="match status" value="1"/>
</dbReference>
<comment type="pathway">
    <text evidence="2">Secondary metabolite biosynthesis.</text>
</comment>